<proteinExistence type="inferred from homology"/>
<evidence type="ECO:0000256" key="3">
    <source>
        <dbReference type="ARBA" id="ARBA00022729"/>
    </source>
</evidence>
<evidence type="ECO:0000313" key="6">
    <source>
        <dbReference type="Proteomes" id="UP000245431"/>
    </source>
</evidence>
<dbReference type="GO" id="GO:0016020">
    <property type="term" value="C:membrane"/>
    <property type="evidence" value="ECO:0007669"/>
    <property type="project" value="InterPro"/>
</dbReference>
<dbReference type="Proteomes" id="UP000245431">
    <property type="component" value="Chromosome PVE_r1"/>
</dbReference>
<dbReference type="AlphaFoldDB" id="A0A1D3JW77"/>
<comment type="similarity">
    <text evidence="1">Belongs to the outer membrane porin (Opr) (TC 1.B.25) family.</text>
</comment>
<organism evidence="5 6">
    <name type="scientific">Pseudomonas veronii 1YdBTEX2</name>
    <dbReference type="NCBI Taxonomy" id="1295141"/>
    <lineage>
        <taxon>Bacteria</taxon>
        <taxon>Pseudomonadati</taxon>
        <taxon>Pseudomonadota</taxon>
        <taxon>Gammaproteobacteria</taxon>
        <taxon>Pseudomonadales</taxon>
        <taxon>Pseudomonadaceae</taxon>
        <taxon>Pseudomonas</taxon>
    </lineage>
</organism>
<dbReference type="InterPro" id="IPR023614">
    <property type="entry name" value="Porin_dom_sf"/>
</dbReference>
<evidence type="ECO:0000256" key="4">
    <source>
        <dbReference type="SAM" id="SignalP"/>
    </source>
</evidence>
<evidence type="ECO:0000256" key="1">
    <source>
        <dbReference type="ARBA" id="ARBA00009075"/>
    </source>
</evidence>
<evidence type="ECO:0000256" key="2">
    <source>
        <dbReference type="ARBA" id="ARBA00022448"/>
    </source>
</evidence>
<accession>A0A1D3JW77</accession>
<dbReference type="PANTHER" id="PTHR34596">
    <property type="entry name" value="CHITOPORIN"/>
    <property type="match status" value="1"/>
</dbReference>
<keyword evidence="2" id="KW-0813">Transport</keyword>
<feature type="signal peptide" evidence="4">
    <location>
        <begin position="1"/>
        <end position="22"/>
    </location>
</feature>
<dbReference type="RefSeq" id="WP_026139991.1">
    <property type="nucleotide sequence ID" value="NZ_AOUH01000016.1"/>
</dbReference>
<dbReference type="GO" id="GO:0016787">
    <property type="term" value="F:hydrolase activity"/>
    <property type="evidence" value="ECO:0007669"/>
    <property type="project" value="UniProtKB-KW"/>
</dbReference>
<sequence length="441" mass="47691">MSFKWNLVALTVSLGASQLASAAGVEDQATAKGFVEGSSLNLLLRNFYFDRDGKNSAGDKQDWLQVIQGNFSSGFTQGTIGFGVDAYGYWGVKLDGGKGNAGSGNLPVDSNGRPENDFSSAGASIKARFSKTELHYGNLQPNNPVLATAGTRATPQTATGFNLLSSEIEGLNFDAGHFTSSNGPTTTNNSHELYAGYANIPAKSIDYLGGKYTLTDNLSMSVFASDLKDVWHQYYGNANYTIPFTADQSLNLDFNIYRTTDSGQSKAGSINNTTWSLAAAYSFLSAHTVTLAFQKVHGDTPFDYVAVGNNKSGDLADSIFLANSVQYSDFNGPGEKSWQARYDLNMATYGVPGLSFMTRYLNGDNIDGTHMPVGSAYRAYGYGADGKHHETNFEAKYVVQSGPVKDLSMRVRQAWHRGNADQAEGDYNETRLIVDYPISIF</sequence>
<dbReference type="Pfam" id="PF03573">
    <property type="entry name" value="OprD"/>
    <property type="match status" value="1"/>
</dbReference>
<dbReference type="EMBL" id="LT599583">
    <property type="protein sequence ID" value="SBW80314.1"/>
    <property type="molecule type" value="Genomic_DNA"/>
</dbReference>
<dbReference type="Gene3D" id="2.40.160.10">
    <property type="entry name" value="Porin"/>
    <property type="match status" value="1"/>
</dbReference>
<dbReference type="PANTHER" id="PTHR34596:SF2">
    <property type="entry name" value="CHITOPORIN"/>
    <property type="match status" value="1"/>
</dbReference>
<evidence type="ECO:0000313" key="5">
    <source>
        <dbReference type="EMBL" id="SBW80314.1"/>
    </source>
</evidence>
<gene>
    <name evidence="5" type="primary">oprD</name>
    <name evidence="5" type="ORF">PVE_R1G2429</name>
</gene>
<keyword evidence="5" id="KW-0378">Hydrolase</keyword>
<dbReference type="InterPro" id="IPR005318">
    <property type="entry name" value="OM_porin_bac"/>
</dbReference>
<dbReference type="GO" id="GO:0015288">
    <property type="term" value="F:porin activity"/>
    <property type="evidence" value="ECO:0007669"/>
    <property type="project" value="TreeGrafter"/>
</dbReference>
<feature type="chain" id="PRO_5008916179" evidence="4">
    <location>
        <begin position="23"/>
        <end position="441"/>
    </location>
</feature>
<keyword evidence="3 4" id="KW-0732">Signal</keyword>
<protein>
    <submittedName>
        <fullName evidence="5">Porin D</fullName>
        <ecNumber evidence="5">3.4.21.-</ecNumber>
    </submittedName>
</protein>
<dbReference type="EC" id="3.4.21.-" evidence="5"/>
<reference evidence="6" key="1">
    <citation type="submission" date="2016-07" db="EMBL/GenBank/DDBJ databases">
        <authorList>
            <person name="Florea S."/>
            <person name="Webb J.S."/>
            <person name="Jaromczyk J."/>
            <person name="Schardl C.L."/>
        </authorList>
    </citation>
    <scope>NUCLEOTIDE SEQUENCE [LARGE SCALE GENOMIC DNA]</scope>
    <source>
        <strain evidence="6">1YdBTEX2</strain>
    </source>
</reference>
<name>A0A1D3JW77_PSEVE</name>